<keyword evidence="2 12" id="KW-0575">Peroxidase</keyword>
<evidence type="ECO:0000259" key="10">
    <source>
        <dbReference type="Pfam" id="PF04261"/>
    </source>
</evidence>
<dbReference type="Pfam" id="PF04261">
    <property type="entry name" value="Dyp_perox_N"/>
    <property type="match status" value="1"/>
</dbReference>
<keyword evidence="7" id="KW-0408">Iron</keyword>
<name>A0A0A6YBQ0_KOCRO</name>
<evidence type="ECO:0000259" key="11">
    <source>
        <dbReference type="Pfam" id="PF20628"/>
    </source>
</evidence>
<evidence type="ECO:0000256" key="6">
    <source>
        <dbReference type="ARBA" id="ARBA00023002"/>
    </source>
</evidence>
<feature type="domain" description="Dyp-type peroxidase N-terminal" evidence="10">
    <location>
        <begin position="65"/>
        <end position="207"/>
    </location>
</feature>
<evidence type="ECO:0000256" key="7">
    <source>
        <dbReference type="ARBA" id="ARBA00023004"/>
    </source>
</evidence>
<evidence type="ECO:0000256" key="8">
    <source>
        <dbReference type="ARBA" id="ARBA00025737"/>
    </source>
</evidence>
<dbReference type="GO" id="GO:0005829">
    <property type="term" value="C:cytosol"/>
    <property type="evidence" value="ECO:0007669"/>
    <property type="project" value="TreeGrafter"/>
</dbReference>
<dbReference type="PROSITE" id="PS51404">
    <property type="entry name" value="DYP_PEROXIDASE"/>
    <property type="match status" value="1"/>
</dbReference>
<dbReference type="GO" id="GO:0004601">
    <property type="term" value="F:peroxidase activity"/>
    <property type="evidence" value="ECO:0007669"/>
    <property type="project" value="UniProtKB-KW"/>
</dbReference>
<keyword evidence="5" id="KW-0732">Signal</keyword>
<evidence type="ECO:0000256" key="5">
    <source>
        <dbReference type="ARBA" id="ARBA00022729"/>
    </source>
</evidence>
<dbReference type="RefSeq" id="WP_035928217.1">
    <property type="nucleotide sequence ID" value="NZ_JSUH01000011.1"/>
</dbReference>
<keyword evidence="6" id="KW-0560">Oxidoreductase</keyword>
<dbReference type="InterPro" id="IPR011008">
    <property type="entry name" value="Dimeric_a/b-barrel"/>
</dbReference>
<comment type="cofactor">
    <cofactor evidence="1">
        <name>heme b</name>
        <dbReference type="ChEBI" id="CHEBI:60344"/>
    </cofactor>
</comment>
<dbReference type="GO" id="GO:0046872">
    <property type="term" value="F:metal ion binding"/>
    <property type="evidence" value="ECO:0007669"/>
    <property type="project" value="UniProtKB-KW"/>
</dbReference>
<feature type="domain" description="Dyp-type peroxidase C-terminal" evidence="11">
    <location>
        <begin position="220"/>
        <end position="409"/>
    </location>
</feature>
<dbReference type="Proteomes" id="UP000030466">
    <property type="component" value="Unassembled WGS sequence"/>
</dbReference>
<dbReference type="NCBIfam" id="TIGR01413">
    <property type="entry name" value="Dyp_perox_fam"/>
    <property type="match status" value="1"/>
</dbReference>
<gene>
    <name evidence="12" type="ORF">GY22_12570</name>
</gene>
<evidence type="ECO:0000256" key="1">
    <source>
        <dbReference type="ARBA" id="ARBA00001970"/>
    </source>
</evidence>
<feature type="compositionally biased region" description="Basic and acidic residues" evidence="9">
    <location>
        <begin position="276"/>
        <end position="289"/>
    </location>
</feature>
<dbReference type="InterPro" id="IPR006311">
    <property type="entry name" value="TAT_signal"/>
</dbReference>
<comment type="caution">
    <text evidence="12">The sequence shown here is derived from an EMBL/GenBank/DDBJ whole genome shotgun (WGS) entry which is preliminary data.</text>
</comment>
<evidence type="ECO:0000313" key="13">
    <source>
        <dbReference type="Proteomes" id="UP000030466"/>
    </source>
</evidence>
<dbReference type="PANTHER" id="PTHR30521">
    <property type="entry name" value="DEFERROCHELATASE/PEROXIDASE"/>
    <property type="match status" value="1"/>
</dbReference>
<dbReference type="AlphaFoldDB" id="A0A0A6YBQ0"/>
<dbReference type="OrthoDB" id="9781066at2"/>
<dbReference type="InterPro" id="IPR006314">
    <property type="entry name" value="Dyp_peroxidase"/>
</dbReference>
<proteinExistence type="inferred from homology"/>
<dbReference type="EMBL" id="JSUH01000011">
    <property type="protein sequence ID" value="KHD96947.1"/>
    <property type="molecule type" value="Genomic_DNA"/>
</dbReference>
<dbReference type="Pfam" id="PF20628">
    <property type="entry name" value="Dyp_perox_C"/>
    <property type="match status" value="1"/>
</dbReference>
<evidence type="ECO:0000256" key="2">
    <source>
        <dbReference type="ARBA" id="ARBA00022559"/>
    </source>
</evidence>
<organism evidence="12 13">
    <name type="scientific">Kocuria rosea subsp. polaris</name>
    <dbReference type="NCBI Taxonomy" id="136273"/>
    <lineage>
        <taxon>Bacteria</taxon>
        <taxon>Bacillati</taxon>
        <taxon>Actinomycetota</taxon>
        <taxon>Actinomycetes</taxon>
        <taxon>Micrococcales</taxon>
        <taxon>Micrococcaceae</taxon>
        <taxon>Kocuria</taxon>
    </lineage>
</organism>
<evidence type="ECO:0000256" key="3">
    <source>
        <dbReference type="ARBA" id="ARBA00022617"/>
    </source>
</evidence>
<dbReference type="GO" id="GO:0020037">
    <property type="term" value="F:heme binding"/>
    <property type="evidence" value="ECO:0007669"/>
    <property type="project" value="InterPro"/>
</dbReference>
<dbReference type="SUPFAM" id="SSF54909">
    <property type="entry name" value="Dimeric alpha+beta barrel"/>
    <property type="match status" value="1"/>
</dbReference>
<sequence length="422" mass="45304">MGEARGLDRRRLLVAGGAAGVGAASALGLESARRAGAPAAAPQDTARVAPQGHGQAVEPFHGPRQAGVATAPQAFAAFVALDLNRDTTRDAVRRLLRVLSEDAAALTQGRAPVADQEPWLAEHPARLTVTLGFGRRLLGLVAPDRVPAWLRPLPPFSIDRLEERWSDGDLLLQICADDRLAVSHAQRVLLKAARSFAAVRWVQDGFRHTVGSVPDGQSMRNLFGQVDGTVNPRGGSEEYERVVHGRDGFAPWVPDGTALVVRRIAMNLDTWDEADTPAREDAVGRRLRDGAPLTGGAEHDEPDLAARGPLGFPVIADYAHVRRSRSEDPLERIHRRVYNYDLPVAGASGTRGRGATTGGVSDAGMVFAAYCADVDRQFVPIQRRLDELDMLNAWTTPVGSAVFAVPPGCAEGRFVGDVLFED</sequence>
<protein>
    <submittedName>
        <fullName evidence="12">Peroxidase</fullName>
    </submittedName>
</protein>
<keyword evidence="13" id="KW-1185">Reference proteome</keyword>
<accession>A0A0A6YBQ0</accession>
<dbReference type="PANTHER" id="PTHR30521:SF4">
    <property type="entry name" value="DEFERROCHELATASE"/>
    <property type="match status" value="1"/>
</dbReference>
<evidence type="ECO:0000313" key="12">
    <source>
        <dbReference type="EMBL" id="KHD96947.1"/>
    </source>
</evidence>
<comment type="similarity">
    <text evidence="8">Belongs to the DyP-type peroxidase family.</text>
</comment>
<evidence type="ECO:0000256" key="9">
    <source>
        <dbReference type="SAM" id="MobiDB-lite"/>
    </source>
</evidence>
<dbReference type="InterPro" id="IPR048328">
    <property type="entry name" value="Dyp_perox_C"/>
</dbReference>
<dbReference type="PROSITE" id="PS51318">
    <property type="entry name" value="TAT"/>
    <property type="match status" value="1"/>
</dbReference>
<evidence type="ECO:0000256" key="4">
    <source>
        <dbReference type="ARBA" id="ARBA00022723"/>
    </source>
</evidence>
<reference evidence="12 13" key="1">
    <citation type="journal article" date="2003" name="Int. J. Syst. Evol. Microbiol.">
        <title>Kocuria polaris sp. nov., an orange-pigmented psychrophilic bacterium isolated from an Antarctic cyanobacterial mat sample.</title>
        <authorList>
            <person name="Reddy G.S."/>
            <person name="Prakash J.S."/>
            <person name="Prabahar V."/>
            <person name="Matsumoto G.I."/>
            <person name="Stackebrandt E."/>
            <person name="Shivaji S."/>
        </authorList>
    </citation>
    <scope>NUCLEOTIDE SEQUENCE [LARGE SCALE GENOMIC DNA]</scope>
    <source>
        <strain evidence="12 13">CMS 76or</strain>
    </source>
</reference>
<keyword evidence="3" id="KW-0349">Heme</keyword>
<keyword evidence="4" id="KW-0479">Metal-binding</keyword>
<dbReference type="InterPro" id="IPR048327">
    <property type="entry name" value="Dyp_perox_N"/>
</dbReference>
<feature type="region of interest" description="Disordered" evidence="9">
    <location>
        <begin position="275"/>
        <end position="305"/>
    </location>
</feature>